<dbReference type="GO" id="GO:0005737">
    <property type="term" value="C:cytoplasm"/>
    <property type="evidence" value="ECO:0007669"/>
    <property type="project" value="UniProtKB-SubCell"/>
</dbReference>
<keyword evidence="8 12" id="KW-0808">Transferase</keyword>
<evidence type="ECO:0000256" key="5">
    <source>
        <dbReference type="ARBA" id="ARBA00022490"/>
    </source>
</evidence>
<evidence type="ECO:0000313" key="16">
    <source>
        <dbReference type="Proteomes" id="UP000006904"/>
    </source>
</evidence>
<dbReference type="EC" id="2.1.1.193" evidence="3 12"/>
<evidence type="ECO:0000256" key="10">
    <source>
        <dbReference type="ARBA" id="ARBA00025699"/>
    </source>
</evidence>
<dbReference type="AlphaFoldDB" id="A0A7U3YAH9"/>
<protein>
    <recommendedName>
        <fullName evidence="4 12">Ribosomal RNA small subunit methyltransferase E</fullName>
        <ecNumber evidence="3 12">2.1.1.193</ecNumber>
    </recommendedName>
</protein>
<evidence type="ECO:0000256" key="6">
    <source>
        <dbReference type="ARBA" id="ARBA00022552"/>
    </source>
</evidence>
<dbReference type="RefSeq" id="WP_009874366.1">
    <property type="nucleotide sequence ID" value="NC_011833.1"/>
</dbReference>
<dbReference type="PANTHER" id="PTHR30027:SF3">
    <property type="entry name" value="16S RRNA (URACIL(1498)-N(3))-METHYLTRANSFERASE"/>
    <property type="match status" value="1"/>
</dbReference>
<dbReference type="KEGG" id="bap:BUAP5A_403"/>
<dbReference type="SUPFAM" id="SSF88697">
    <property type="entry name" value="PUA domain-like"/>
    <property type="match status" value="1"/>
</dbReference>
<dbReference type="Gene3D" id="3.40.1280.10">
    <property type="match status" value="1"/>
</dbReference>
<dbReference type="NCBIfam" id="TIGR00046">
    <property type="entry name" value="RsmE family RNA methyltransferase"/>
    <property type="match status" value="1"/>
</dbReference>
<dbReference type="InterPro" id="IPR029026">
    <property type="entry name" value="tRNA_m1G_MTases_N"/>
</dbReference>
<keyword evidence="6 12" id="KW-0698">rRNA processing</keyword>
<dbReference type="NCBIfam" id="NF008692">
    <property type="entry name" value="PRK11713.1-5"/>
    <property type="match status" value="1"/>
</dbReference>
<dbReference type="Proteomes" id="UP000006904">
    <property type="component" value="Chromosome"/>
</dbReference>
<dbReference type="SUPFAM" id="SSF75217">
    <property type="entry name" value="alpha/beta knot"/>
    <property type="match status" value="1"/>
</dbReference>
<evidence type="ECO:0000256" key="9">
    <source>
        <dbReference type="ARBA" id="ARBA00022691"/>
    </source>
</evidence>
<accession>A0A7U3YAH9</accession>
<evidence type="ECO:0000256" key="12">
    <source>
        <dbReference type="PIRNR" id="PIRNR015601"/>
    </source>
</evidence>
<keyword evidence="9 12" id="KW-0949">S-adenosyl-L-methionine</keyword>
<evidence type="ECO:0000256" key="3">
    <source>
        <dbReference type="ARBA" id="ARBA00012328"/>
    </source>
</evidence>
<comment type="subcellular location">
    <subcellularLocation>
        <location evidence="1 12">Cytoplasm</location>
    </subcellularLocation>
</comment>
<dbReference type="GO" id="GO:0070475">
    <property type="term" value="P:rRNA base methylation"/>
    <property type="evidence" value="ECO:0007669"/>
    <property type="project" value="TreeGrafter"/>
</dbReference>
<evidence type="ECO:0000259" key="13">
    <source>
        <dbReference type="Pfam" id="PF04452"/>
    </source>
</evidence>
<dbReference type="Gene3D" id="2.40.240.20">
    <property type="entry name" value="Hypothetical PUA domain-like, domain 1"/>
    <property type="match status" value="1"/>
</dbReference>
<feature type="domain" description="Ribosomal RNA small subunit methyltransferase E PUA-like" evidence="14">
    <location>
        <begin position="29"/>
        <end position="74"/>
    </location>
</feature>
<evidence type="ECO:0000259" key="14">
    <source>
        <dbReference type="Pfam" id="PF20260"/>
    </source>
</evidence>
<feature type="domain" description="Ribosomal RNA small subunit methyltransferase E methyltransferase" evidence="13">
    <location>
        <begin position="84"/>
        <end position="246"/>
    </location>
</feature>
<dbReference type="InterPro" id="IPR015947">
    <property type="entry name" value="PUA-like_sf"/>
</dbReference>
<proteinExistence type="inferred from homology"/>
<gene>
    <name evidence="15" type="primary">rsmE</name>
    <name evidence="15" type="ordered locus">BUAP5A_403</name>
</gene>
<reference evidence="15 16" key="1">
    <citation type="journal article" date="2009" name="Science">
        <title>The dynamics and time scale of ongoing genomic erosion in symbiotic bacteria.</title>
        <authorList>
            <person name="Moran N.A."/>
            <person name="McLaughlin H.J."/>
            <person name="Sorek R."/>
        </authorList>
    </citation>
    <scope>NUCLEOTIDE SEQUENCE [LARGE SCALE GENOMIC DNA]</scope>
    <source>
        <strain evidence="15 16">5A</strain>
    </source>
</reference>
<comment type="function">
    <text evidence="10 12">Specifically methylates the N3 position of the uracil ring of uridine 1498 (m3U1498) in 16S rRNA. Acts on the fully assembled 30S ribosomal subunit.</text>
</comment>
<dbReference type="InterPro" id="IPR046886">
    <property type="entry name" value="RsmE_MTase_dom"/>
</dbReference>
<organism evidence="15 16">
    <name type="scientific">Buchnera aphidicola subsp. Acyrthosiphon pisum (strain 5A)</name>
    <dbReference type="NCBI Taxonomy" id="563178"/>
    <lineage>
        <taxon>Bacteria</taxon>
        <taxon>Pseudomonadati</taxon>
        <taxon>Pseudomonadota</taxon>
        <taxon>Gammaproteobacteria</taxon>
        <taxon>Enterobacterales</taxon>
        <taxon>Erwiniaceae</taxon>
        <taxon>Buchnera</taxon>
    </lineage>
</organism>
<dbReference type="InterPro" id="IPR006700">
    <property type="entry name" value="RsmE"/>
</dbReference>
<evidence type="ECO:0000256" key="4">
    <source>
        <dbReference type="ARBA" id="ARBA00013673"/>
    </source>
</evidence>
<sequence>MFTSTAIKNKKIPRIYIEDDLDLNQFYFLSDENRHYVTKVLRMKIEDILEIFNNTHYIFFAKIIDISKKIIKIQTFKKILKNLESPLHIHLGQVISKNEKMDFTIQKSIEIGVKTITPLFFENDHFQKKRINFSNKIKRWEKIAISACRQCNRNIIPKIKIPMNVFHWCENNQNNDKKIIFHPKSTLTMKCLTEPIKYIQIIIGSERGFFNDEFQKIIKYGFIPIRLGPRILRTETASVVAITALQTMFGDFK</sequence>
<dbReference type="Pfam" id="PF20260">
    <property type="entry name" value="PUA_4"/>
    <property type="match status" value="1"/>
</dbReference>
<dbReference type="GO" id="GO:0070042">
    <property type="term" value="F:rRNA (uridine-N3-)-methyltransferase activity"/>
    <property type="evidence" value="ECO:0007669"/>
    <property type="project" value="TreeGrafter"/>
</dbReference>
<dbReference type="InterPro" id="IPR029028">
    <property type="entry name" value="Alpha/beta_knot_MTases"/>
</dbReference>
<keyword evidence="7 12" id="KW-0489">Methyltransferase</keyword>
<dbReference type="EMBL" id="CP001161">
    <property type="protein sequence ID" value="ACL30762.1"/>
    <property type="molecule type" value="Genomic_DNA"/>
</dbReference>
<dbReference type="CDD" id="cd18084">
    <property type="entry name" value="RsmE-like"/>
    <property type="match status" value="1"/>
</dbReference>
<dbReference type="PIRSF" id="PIRSF015601">
    <property type="entry name" value="MTase_slr0722"/>
    <property type="match status" value="1"/>
</dbReference>
<evidence type="ECO:0000313" key="15">
    <source>
        <dbReference type="EMBL" id="ACL30762.1"/>
    </source>
</evidence>
<dbReference type="OrthoDB" id="9815641at2"/>
<evidence type="ECO:0000256" key="1">
    <source>
        <dbReference type="ARBA" id="ARBA00004496"/>
    </source>
</evidence>
<evidence type="ECO:0000256" key="2">
    <source>
        <dbReference type="ARBA" id="ARBA00005528"/>
    </source>
</evidence>
<evidence type="ECO:0000256" key="8">
    <source>
        <dbReference type="ARBA" id="ARBA00022679"/>
    </source>
</evidence>
<comment type="catalytic activity">
    <reaction evidence="11 12">
        <text>uridine(1498) in 16S rRNA + S-adenosyl-L-methionine = N(3)-methyluridine(1498) in 16S rRNA + S-adenosyl-L-homocysteine + H(+)</text>
        <dbReference type="Rhea" id="RHEA:42920"/>
        <dbReference type="Rhea" id="RHEA-COMP:10283"/>
        <dbReference type="Rhea" id="RHEA-COMP:10284"/>
        <dbReference type="ChEBI" id="CHEBI:15378"/>
        <dbReference type="ChEBI" id="CHEBI:57856"/>
        <dbReference type="ChEBI" id="CHEBI:59789"/>
        <dbReference type="ChEBI" id="CHEBI:65315"/>
        <dbReference type="ChEBI" id="CHEBI:74502"/>
        <dbReference type="EC" id="2.1.1.193"/>
    </reaction>
</comment>
<dbReference type="SMR" id="A0A7U3YAH9"/>
<evidence type="ECO:0000256" key="11">
    <source>
        <dbReference type="ARBA" id="ARBA00047944"/>
    </source>
</evidence>
<keyword evidence="5 12" id="KW-0963">Cytoplasm</keyword>
<evidence type="ECO:0000256" key="7">
    <source>
        <dbReference type="ARBA" id="ARBA00022603"/>
    </source>
</evidence>
<dbReference type="PANTHER" id="PTHR30027">
    <property type="entry name" value="RIBOSOMAL RNA SMALL SUBUNIT METHYLTRANSFERASE E"/>
    <property type="match status" value="1"/>
</dbReference>
<comment type="similarity">
    <text evidence="2 12">Belongs to the RNA methyltransferase RsmE family.</text>
</comment>
<dbReference type="Pfam" id="PF04452">
    <property type="entry name" value="Methyltrans_RNA"/>
    <property type="match status" value="1"/>
</dbReference>
<name>A0A7U3YAH9_BUCA5</name>
<dbReference type="InterPro" id="IPR046887">
    <property type="entry name" value="RsmE_PUA-like"/>
</dbReference>